<dbReference type="OrthoDB" id="1242806at2"/>
<proteinExistence type="predicted"/>
<dbReference type="RefSeq" id="WP_061160075.1">
    <property type="nucleotide sequence ID" value="NZ_FCOI02000005.1"/>
</dbReference>
<sequence length="523" mass="56876">MSFAFPFLKKGARETDASSKFTDEQEIYELLAEREQGGSFLVSKNGFWHGGIHITESGAGSKLDLKQGVRCIADGHIIAYRVNRTYPVSQLGSVQAPYSTGFSLVRHTMEFPKGTKLTFYSLYMHLQAYEEYEHDASKAKPAYLSALAQYKVSSYAQDKPDPSRTGQAPDAGQQGLKVRSGPKAGHRESAPLGILPQGTSVSIGDRQHGWGKITDVHGAQPYAAKVGEVPPATAVGGWIFMGNENGGPVVQEVMPEDAFDRVVSTVSPSGSAGDANAQGIAVKAGDLMGHLGRFDSLNANSSSTTRMAHIEVFCDESVKSFIEQGRTWVGSHSAHPDDWKPLGLSCEPTLLRIAEGTKLYRNAEQAGAEPPVTGVVQRWSLAELARDRSRQHPEATADRSGRKPNWWRVSSADQRGQAIEGWVREDSHPGGGRVTREFAQKWVDFECIDGAHDPAHTIFATTKAWVSTVMFPSGDARVRFELRGVPTPGITDMKLIAFHQRDALIRGKKHVTSFPSCGTQALG</sequence>
<protein>
    <submittedName>
        <fullName evidence="2">EF hand domain-containing protein</fullName>
    </submittedName>
</protein>
<name>A0A158ABP5_9BURK</name>
<dbReference type="STRING" id="1777137.AWB76_02147"/>
<feature type="region of interest" description="Disordered" evidence="1">
    <location>
        <begin position="155"/>
        <end position="201"/>
    </location>
</feature>
<reference evidence="3" key="1">
    <citation type="submission" date="2016-01" db="EMBL/GenBank/DDBJ databases">
        <authorList>
            <person name="Peeters Charlotte."/>
        </authorList>
    </citation>
    <scope>NUCLEOTIDE SEQUENCE [LARGE SCALE GENOMIC DNA]</scope>
</reference>
<accession>A0A158ABP5</accession>
<feature type="region of interest" description="Disordered" evidence="1">
    <location>
        <begin position="386"/>
        <end position="410"/>
    </location>
</feature>
<gene>
    <name evidence="2" type="ORF">AWB76_02147</name>
</gene>
<dbReference type="Proteomes" id="UP000054624">
    <property type="component" value="Unassembled WGS sequence"/>
</dbReference>
<evidence type="ECO:0000313" key="3">
    <source>
        <dbReference type="Proteomes" id="UP000054624"/>
    </source>
</evidence>
<evidence type="ECO:0000313" key="2">
    <source>
        <dbReference type="EMBL" id="SAK55282.1"/>
    </source>
</evidence>
<feature type="compositionally biased region" description="Basic and acidic residues" evidence="1">
    <location>
        <begin position="386"/>
        <end position="401"/>
    </location>
</feature>
<dbReference type="EMBL" id="FCOI02000005">
    <property type="protein sequence ID" value="SAK55282.1"/>
    <property type="molecule type" value="Genomic_DNA"/>
</dbReference>
<evidence type="ECO:0000256" key="1">
    <source>
        <dbReference type="SAM" id="MobiDB-lite"/>
    </source>
</evidence>
<dbReference type="AlphaFoldDB" id="A0A158ABP5"/>
<keyword evidence="3" id="KW-1185">Reference proteome</keyword>
<organism evidence="2 3">
    <name type="scientific">Caballeronia temeraria</name>
    <dbReference type="NCBI Taxonomy" id="1777137"/>
    <lineage>
        <taxon>Bacteria</taxon>
        <taxon>Pseudomonadati</taxon>
        <taxon>Pseudomonadota</taxon>
        <taxon>Betaproteobacteria</taxon>
        <taxon>Burkholderiales</taxon>
        <taxon>Burkholderiaceae</taxon>
        <taxon>Caballeronia</taxon>
    </lineage>
</organism>